<dbReference type="EMBL" id="SACT01000004">
    <property type="protein sequence ID" value="RVT50764.1"/>
    <property type="molecule type" value="Genomic_DNA"/>
</dbReference>
<keyword evidence="7" id="KW-1185">Reference proteome</keyword>
<evidence type="ECO:0000256" key="3">
    <source>
        <dbReference type="ARBA" id="ARBA00022989"/>
    </source>
</evidence>
<comment type="subcellular location">
    <subcellularLocation>
        <location evidence="1">Membrane</location>
    </subcellularLocation>
</comment>
<evidence type="ECO:0000256" key="1">
    <source>
        <dbReference type="ARBA" id="ARBA00004370"/>
    </source>
</evidence>
<protein>
    <submittedName>
        <fullName evidence="6">Type VI secretion protein</fullName>
    </submittedName>
</protein>
<evidence type="ECO:0000313" key="7">
    <source>
        <dbReference type="Proteomes" id="UP000288178"/>
    </source>
</evidence>
<keyword evidence="2 5" id="KW-0812">Transmembrane</keyword>
<evidence type="ECO:0000313" key="6">
    <source>
        <dbReference type="EMBL" id="RVT50764.1"/>
    </source>
</evidence>
<gene>
    <name evidence="6" type="ORF">ENE75_13170</name>
</gene>
<dbReference type="Proteomes" id="UP000288178">
    <property type="component" value="Unassembled WGS sequence"/>
</dbReference>
<dbReference type="RefSeq" id="WP_128198790.1">
    <property type="nucleotide sequence ID" value="NZ_SACT01000004.1"/>
</dbReference>
<dbReference type="OrthoDB" id="6624477at2"/>
<evidence type="ECO:0000256" key="4">
    <source>
        <dbReference type="ARBA" id="ARBA00023136"/>
    </source>
</evidence>
<dbReference type="AlphaFoldDB" id="A0A3S2TQ62"/>
<organism evidence="6 7">
    <name type="scientific">Rubrivivax albus</name>
    <dbReference type="NCBI Taxonomy" id="2499835"/>
    <lineage>
        <taxon>Bacteria</taxon>
        <taxon>Pseudomonadati</taxon>
        <taxon>Pseudomonadota</taxon>
        <taxon>Betaproteobacteria</taxon>
        <taxon>Burkholderiales</taxon>
        <taxon>Sphaerotilaceae</taxon>
        <taxon>Rubrivivax</taxon>
    </lineage>
</organism>
<evidence type="ECO:0000256" key="5">
    <source>
        <dbReference type="SAM" id="Phobius"/>
    </source>
</evidence>
<dbReference type="Pfam" id="PF05101">
    <property type="entry name" value="VirB3"/>
    <property type="match status" value="1"/>
</dbReference>
<keyword evidence="4 5" id="KW-0472">Membrane</keyword>
<reference evidence="6 7" key="1">
    <citation type="submission" date="2019-01" db="EMBL/GenBank/DDBJ databases">
        <authorList>
            <person name="Chen W.-M."/>
        </authorList>
    </citation>
    <scope>NUCLEOTIDE SEQUENCE [LARGE SCALE GENOMIC DNA]</scope>
    <source>
        <strain evidence="6 7">ICH-3</strain>
    </source>
</reference>
<keyword evidence="3 5" id="KW-1133">Transmembrane helix</keyword>
<dbReference type="InterPro" id="IPR007792">
    <property type="entry name" value="T4SS_VirB3/TrbD/AvhB"/>
</dbReference>
<proteinExistence type="predicted"/>
<feature type="transmembrane region" description="Helical" evidence="5">
    <location>
        <begin position="21"/>
        <end position="38"/>
    </location>
</feature>
<feature type="transmembrane region" description="Helical" evidence="5">
    <location>
        <begin position="44"/>
        <end position="61"/>
    </location>
</feature>
<dbReference type="GO" id="GO:0016020">
    <property type="term" value="C:membrane"/>
    <property type="evidence" value="ECO:0007669"/>
    <property type="project" value="UniProtKB-SubCell"/>
</dbReference>
<evidence type="ECO:0000256" key="2">
    <source>
        <dbReference type="ARBA" id="ARBA00022692"/>
    </source>
</evidence>
<accession>A0A3S2TQ62</accession>
<comment type="caution">
    <text evidence="6">The sequence shown here is derived from an EMBL/GenBank/DDBJ whole genome shotgun (WGS) entry which is preliminary data.</text>
</comment>
<sequence>MQAEVIYKGATRPAMKAGVPLTALVALLGGTALVVLWVGTLVSWWVLPGVMAGVLPVLLALRHITRRDDQRLHQWVLTLRLRLRDRNHGFWRARSYAAYPYRRAP</sequence>
<name>A0A3S2TQ62_9BURK</name>